<dbReference type="Pfam" id="PF00127">
    <property type="entry name" value="Copper-bind"/>
    <property type="match status" value="1"/>
</dbReference>
<feature type="region of interest" description="Disordered" evidence="3">
    <location>
        <begin position="23"/>
        <end position="55"/>
    </location>
</feature>
<dbReference type="RefSeq" id="WP_011322525.1">
    <property type="nucleotide sequence ID" value="NC_007426.1"/>
</dbReference>
<feature type="domain" description="Blue (type 1) copper" evidence="4">
    <location>
        <begin position="70"/>
        <end position="160"/>
    </location>
</feature>
<name>A0A1U7EV56_NATPD</name>
<dbReference type="GeneID" id="3701196"/>
<evidence type="ECO:0000259" key="4">
    <source>
        <dbReference type="Pfam" id="PF00127"/>
    </source>
</evidence>
<evidence type="ECO:0000313" key="5">
    <source>
        <dbReference type="EMBL" id="CAI48891.1"/>
    </source>
</evidence>
<evidence type="ECO:0000256" key="1">
    <source>
        <dbReference type="ARBA" id="ARBA00022723"/>
    </source>
</evidence>
<dbReference type="Gene3D" id="2.60.40.420">
    <property type="entry name" value="Cupredoxins - blue copper proteins"/>
    <property type="match status" value="1"/>
</dbReference>
<keyword evidence="6" id="KW-1185">Reference proteome</keyword>
<dbReference type="GO" id="GO:0005507">
    <property type="term" value="F:copper ion binding"/>
    <property type="evidence" value="ECO:0007669"/>
    <property type="project" value="InterPro"/>
</dbReference>
<feature type="compositionally biased region" description="Basic and acidic residues" evidence="3">
    <location>
        <begin position="37"/>
        <end position="46"/>
    </location>
</feature>
<dbReference type="InterPro" id="IPR008972">
    <property type="entry name" value="Cupredoxin"/>
</dbReference>
<dbReference type="InterPro" id="IPR006311">
    <property type="entry name" value="TAT_signal"/>
</dbReference>
<keyword evidence="1" id="KW-0479">Metal-binding</keyword>
<accession>A0A1U7EV56</accession>
<dbReference type="STRING" id="348780.NP_1600A"/>
<dbReference type="HOGENOM" id="CLU_084115_1_1_2"/>
<dbReference type="EnsemblBacteria" id="CAI48891">
    <property type="protein sequence ID" value="CAI48891"/>
    <property type="gene ID" value="NP_1600A"/>
</dbReference>
<dbReference type="Proteomes" id="UP000002698">
    <property type="component" value="Chromosome"/>
</dbReference>
<protein>
    <submittedName>
        <fullName evidence="5">Halocyanin</fullName>
    </submittedName>
</protein>
<dbReference type="SUPFAM" id="SSF49503">
    <property type="entry name" value="Cupredoxins"/>
    <property type="match status" value="1"/>
</dbReference>
<dbReference type="PROSITE" id="PS51318">
    <property type="entry name" value="TAT"/>
    <property type="match status" value="1"/>
</dbReference>
<feature type="region of interest" description="Disordered" evidence="3">
    <location>
        <begin position="98"/>
        <end position="122"/>
    </location>
</feature>
<dbReference type="AlphaFoldDB" id="A0A1U7EV56"/>
<dbReference type="EMBL" id="CR936257">
    <property type="protein sequence ID" value="CAI48891.1"/>
    <property type="molecule type" value="Genomic_DNA"/>
</dbReference>
<dbReference type="OrthoDB" id="186995at2157"/>
<dbReference type="PROSITE" id="PS51257">
    <property type="entry name" value="PROKAR_LIPOPROTEIN"/>
    <property type="match status" value="1"/>
</dbReference>
<feature type="compositionally biased region" description="Basic and acidic residues" evidence="3">
    <location>
        <begin position="98"/>
        <end position="110"/>
    </location>
</feature>
<dbReference type="eggNOG" id="arCOG02918">
    <property type="taxonomic scope" value="Archaea"/>
</dbReference>
<reference evidence="5 6" key="1">
    <citation type="journal article" date="2005" name="Genome Res.">
        <title>Living with two extremes: conclusions from the genome sequence of Natronomonas pharaonis.</title>
        <authorList>
            <person name="Falb M."/>
            <person name="Pfeiffer F."/>
            <person name="Palm P."/>
            <person name="Rodewald K."/>
            <person name="Hickmann V."/>
            <person name="Tittor J."/>
            <person name="Oesterhelt D."/>
        </authorList>
    </citation>
    <scope>NUCLEOTIDE SEQUENCE [LARGE SCALE GENOMIC DNA]</scope>
    <source>
        <strain evidence="6">ATCC 35678 / DSM 2160 / CIP 103997 / JCM 8858 / NBRC 14720 / NCIMB 2260 / Gabara</strain>
    </source>
</reference>
<dbReference type="GO" id="GO:0009055">
    <property type="term" value="F:electron transfer activity"/>
    <property type="evidence" value="ECO:0007669"/>
    <property type="project" value="InterPro"/>
</dbReference>
<evidence type="ECO:0000313" key="6">
    <source>
        <dbReference type="Proteomes" id="UP000002698"/>
    </source>
</evidence>
<evidence type="ECO:0000256" key="3">
    <source>
        <dbReference type="SAM" id="MobiDB-lite"/>
    </source>
</evidence>
<dbReference type="KEGG" id="nph:NP_1600A"/>
<sequence length="208" mass="22421">MHTTPTRRTVVRTAAAAAGLAVAGCLDSEPDEAPEEAPEKAPDDRPTNAGELGTPTDEMTVLIHSQPWPEFEPQIIHVTPGTTVEWLVETGRHDVTAYHGDNHPPHRVPEETEPWASDHLPGPGATYERTFDTEGVYDYVDTQEVCISHEIAGNVGRVVVGWPDPDAEPALEPLSEAARADLPSQVVNALEMFNEETRPVLAAGPDGA</sequence>
<proteinExistence type="predicted"/>
<dbReference type="InterPro" id="IPR000923">
    <property type="entry name" value="BlueCu_1"/>
</dbReference>
<keyword evidence="2" id="KW-0186">Copper</keyword>
<organism evidence="5 6">
    <name type="scientific">Natronomonas pharaonis (strain ATCC 35678 / DSM 2160 / CIP 103997 / JCM 8858 / NBRC 14720 / NCIMB 2260 / Gabara)</name>
    <name type="common">Halobacterium pharaonis</name>
    <dbReference type="NCBI Taxonomy" id="348780"/>
    <lineage>
        <taxon>Archaea</taxon>
        <taxon>Methanobacteriati</taxon>
        <taxon>Methanobacteriota</taxon>
        <taxon>Stenosarchaea group</taxon>
        <taxon>Halobacteria</taxon>
        <taxon>Halobacteriales</taxon>
        <taxon>Natronomonadaceae</taxon>
        <taxon>Natronomonas</taxon>
    </lineage>
</organism>
<gene>
    <name evidence="5" type="primary">hcp5</name>
    <name evidence="5" type="ordered locus">NP_1600A</name>
</gene>
<evidence type="ECO:0000256" key="2">
    <source>
        <dbReference type="ARBA" id="ARBA00023008"/>
    </source>
</evidence>